<dbReference type="GO" id="GO:0050660">
    <property type="term" value="F:flavin adenine dinucleotide binding"/>
    <property type="evidence" value="ECO:0007669"/>
    <property type="project" value="InterPro"/>
</dbReference>
<dbReference type="GeneID" id="83212819"/>
<evidence type="ECO:0000256" key="7">
    <source>
        <dbReference type="PIRSR" id="PIRSR006621-2"/>
    </source>
</evidence>
<feature type="binding site" evidence="7">
    <location>
        <position position="93"/>
    </location>
    <ligand>
        <name>FMN</name>
        <dbReference type="ChEBI" id="CHEBI:58210"/>
    </ligand>
</feature>
<comment type="function">
    <text evidence="5">Catalyzes the synthesis of dihydrouridine, a modified base found in the D-loop of most tRNAs.</text>
</comment>
<dbReference type="RefSeq" id="XP_058343937.1">
    <property type="nucleotide sequence ID" value="XM_058485451.1"/>
</dbReference>
<dbReference type="SUPFAM" id="SSF51395">
    <property type="entry name" value="FMN-linked oxidoreductases"/>
    <property type="match status" value="1"/>
</dbReference>
<keyword evidence="4 5" id="KW-0560">Oxidoreductase</keyword>
<dbReference type="Pfam" id="PF01207">
    <property type="entry name" value="Dus"/>
    <property type="match status" value="1"/>
</dbReference>
<dbReference type="EMBL" id="JARTCD010000021">
    <property type="protein sequence ID" value="KAJ8659024.1"/>
    <property type="molecule type" value="Genomic_DNA"/>
</dbReference>
<evidence type="ECO:0000256" key="5">
    <source>
        <dbReference type="PIRNR" id="PIRNR006621"/>
    </source>
</evidence>
<dbReference type="PIRSF" id="PIRSF006621">
    <property type="entry name" value="Dus"/>
    <property type="match status" value="1"/>
</dbReference>
<feature type="binding site" evidence="7">
    <location>
        <begin position="25"/>
        <end position="27"/>
    </location>
    <ligand>
        <name>FMN</name>
        <dbReference type="ChEBI" id="CHEBI:58210"/>
    </ligand>
</feature>
<evidence type="ECO:0000259" key="9">
    <source>
        <dbReference type="Pfam" id="PF01207"/>
    </source>
</evidence>
<evidence type="ECO:0000313" key="11">
    <source>
        <dbReference type="Proteomes" id="UP001234581"/>
    </source>
</evidence>
<feature type="region of interest" description="Disordered" evidence="8">
    <location>
        <begin position="333"/>
        <end position="385"/>
    </location>
</feature>
<dbReference type="InterPro" id="IPR035587">
    <property type="entry name" value="DUS-like_FMN-bd"/>
</dbReference>
<comment type="cofactor">
    <cofactor evidence="5 7">
        <name>FMN</name>
        <dbReference type="ChEBI" id="CHEBI:58210"/>
    </cofactor>
</comment>
<keyword evidence="3 5" id="KW-0819">tRNA processing</keyword>
<feature type="binding site" evidence="7">
    <location>
        <begin position="245"/>
        <end position="246"/>
    </location>
    <ligand>
        <name>FMN</name>
        <dbReference type="ChEBI" id="CHEBI:58210"/>
    </ligand>
</feature>
<keyword evidence="1 5" id="KW-0285">Flavoprotein</keyword>
<dbReference type="PANTHER" id="PTHR45936:SF1">
    <property type="entry name" value="TRNA-DIHYDROURIDINE(20) SYNTHASE [NAD(P)+]-LIKE"/>
    <property type="match status" value="1"/>
</dbReference>
<name>A0AAD7V515_9FUNG</name>
<evidence type="ECO:0000256" key="1">
    <source>
        <dbReference type="ARBA" id="ARBA00022630"/>
    </source>
</evidence>
<sequence length="385" mass="43643">MPTTDCQDSSQQPTIDYNNKMFLAPMVRVGTLPFRLTVLDYGADLVWSEELVDKRVIGSVRKYNPITKTIEYWKENKLTFSTHENERGKIIFQLGTADPDLALKAALTVKEDVAGFDLNCGCPKRFSVHAGMGAALLTNPELLKKILINLVQNVGLPVTCKVRLLEDMEKTKELLKMIESTGVKAITVHCRYRDQRSTTPARWDEFKEAISVVKSIPVAVNGDVFCYKDIESIKEKTNANSVMIARGAQYNPSAFRKEGLVSTREAAEAYIKWCVRVNNVYQNTKYVLLTMSNDPKYSKTDLYRKIQQAKSNQAICEIFGMESFYNEVQELHKAREEEEAKKEEANGGAKRKLEEDGETKEEKKDEEPPTKTLKVDDEEQAKAQS</sequence>
<feature type="binding site" evidence="7">
    <location>
        <position position="161"/>
    </location>
    <ligand>
        <name>FMN</name>
        <dbReference type="ChEBI" id="CHEBI:58210"/>
    </ligand>
</feature>
<evidence type="ECO:0000256" key="8">
    <source>
        <dbReference type="SAM" id="MobiDB-lite"/>
    </source>
</evidence>
<dbReference type="InterPro" id="IPR001269">
    <property type="entry name" value="DUS_fam"/>
</dbReference>
<evidence type="ECO:0000256" key="2">
    <source>
        <dbReference type="ARBA" id="ARBA00022643"/>
    </source>
</evidence>
<dbReference type="AlphaFoldDB" id="A0AAD7V515"/>
<feature type="binding site" evidence="7">
    <location>
        <position position="189"/>
    </location>
    <ligand>
        <name>FMN</name>
        <dbReference type="ChEBI" id="CHEBI:58210"/>
    </ligand>
</feature>
<dbReference type="PANTHER" id="PTHR45936">
    <property type="entry name" value="TRNA-DIHYDROURIDINE(20) SYNTHASE [NAD(P)+]-LIKE"/>
    <property type="match status" value="1"/>
</dbReference>
<evidence type="ECO:0000313" key="10">
    <source>
        <dbReference type="EMBL" id="KAJ8659024.1"/>
    </source>
</evidence>
<dbReference type="GO" id="GO:0017150">
    <property type="term" value="F:tRNA dihydrouridine synthase activity"/>
    <property type="evidence" value="ECO:0007669"/>
    <property type="project" value="InterPro"/>
</dbReference>
<feature type="compositionally biased region" description="Basic and acidic residues" evidence="8">
    <location>
        <begin position="360"/>
        <end position="375"/>
    </location>
</feature>
<keyword evidence="11" id="KW-1185">Reference proteome</keyword>
<feature type="domain" description="DUS-like FMN-binding" evidence="9">
    <location>
        <begin position="23"/>
        <end position="299"/>
    </location>
</feature>
<dbReference type="InterPro" id="IPR013785">
    <property type="entry name" value="Aldolase_TIM"/>
</dbReference>
<accession>A0AAD7V515</accession>
<evidence type="ECO:0000256" key="4">
    <source>
        <dbReference type="ARBA" id="ARBA00023002"/>
    </source>
</evidence>
<feature type="active site" description="Proton donor" evidence="6">
    <location>
        <position position="122"/>
    </location>
</feature>
<gene>
    <name evidence="10" type="ORF">O0I10_005406</name>
</gene>
<protein>
    <recommendedName>
        <fullName evidence="5">tRNA-dihydrouridine synthase</fullName>
        <ecNumber evidence="5">1.3.1.-</ecNumber>
    </recommendedName>
</protein>
<dbReference type="Gene3D" id="3.20.20.70">
    <property type="entry name" value="Aldolase class I"/>
    <property type="match status" value="1"/>
</dbReference>
<dbReference type="GO" id="GO:0005737">
    <property type="term" value="C:cytoplasm"/>
    <property type="evidence" value="ECO:0007669"/>
    <property type="project" value="TreeGrafter"/>
</dbReference>
<comment type="similarity">
    <text evidence="5">Belongs to the dus family.</text>
</comment>
<feature type="compositionally biased region" description="Basic and acidic residues" evidence="8">
    <location>
        <begin position="333"/>
        <end position="345"/>
    </location>
</feature>
<dbReference type="EC" id="1.3.1.-" evidence="5"/>
<comment type="caution">
    <text evidence="10">The sequence shown here is derived from an EMBL/GenBank/DDBJ whole genome shotgun (WGS) entry which is preliminary data.</text>
</comment>
<dbReference type="InterPro" id="IPR052582">
    <property type="entry name" value="tRNA-DUS-like"/>
</dbReference>
<reference evidence="10 11" key="1">
    <citation type="submission" date="2023-03" db="EMBL/GenBank/DDBJ databases">
        <title>Genome sequence of Lichtheimia ornata CBS 291.66.</title>
        <authorList>
            <person name="Mohabir J.T."/>
            <person name="Shea T.P."/>
            <person name="Kurbessoian T."/>
            <person name="Berby B."/>
            <person name="Fontaine J."/>
            <person name="Livny J."/>
            <person name="Gnirke A."/>
            <person name="Stajich J.E."/>
            <person name="Cuomo C.A."/>
        </authorList>
    </citation>
    <scope>NUCLEOTIDE SEQUENCE [LARGE SCALE GENOMIC DNA]</scope>
    <source>
        <strain evidence="10">CBS 291.66</strain>
    </source>
</reference>
<proteinExistence type="inferred from homology"/>
<keyword evidence="7" id="KW-0547">Nucleotide-binding</keyword>
<organism evidence="10 11">
    <name type="scientific">Lichtheimia ornata</name>
    <dbReference type="NCBI Taxonomy" id="688661"/>
    <lineage>
        <taxon>Eukaryota</taxon>
        <taxon>Fungi</taxon>
        <taxon>Fungi incertae sedis</taxon>
        <taxon>Mucoromycota</taxon>
        <taxon>Mucoromycotina</taxon>
        <taxon>Mucoromycetes</taxon>
        <taxon>Mucorales</taxon>
        <taxon>Lichtheimiaceae</taxon>
        <taxon>Lichtheimia</taxon>
    </lineage>
</organism>
<dbReference type="Proteomes" id="UP001234581">
    <property type="component" value="Unassembled WGS sequence"/>
</dbReference>
<evidence type="ECO:0000256" key="3">
    <source>
        <dbReference type="ARBA" id="ARBA00022694"/>
    </source>
</evidence>
<dbReference type="CDD" id="cd02801">
    <property type="entry name" value="DUS_like_FMN"/>
    <property type="match status" value="1"/>
</dbReference>
<keyword evidence="2 5" id="KW-0288">FMN</keyword>
<evidence type="ECO:0000256" key="6">
    <source>
        <dbReference type="PIRSR" id="PIRSR006621-1"/>
    </source>
</evidence>